<name>A0A931FB67_9ENTE</name>
<proteinExistence type="predicted"/>
<protein>
    <submittedName>
        <fullName evidence="2">Uncharacterized protein</fullName>
    </submittedName>
</protein>
<comment type="caution">
    <text evidence="2">The sequence shown here is derived from an EMBL/GenBank/DDBJ whole genome shotgun (WGS) entry which is preliminary data.</text>
</comment>
<keyword evidence="1" id="KW-1133">Transmembrane helix</keyword>
<organism evidence="2 3">
    <name type="scientific">Enterococcus lacertideformus</name>
    <dbReference type="NCBI Taxonomy" id="2771493"/>
    <lineage>
        <taxon>Bacteria</taxon>
        <taxon>Bacillati</taxon>
        <taxon>Bacillota</taxon>
        <taxon>Bacilli</taxon>
        <taxon>Lactobacillales</taxon>
        <taxon>Enterococcaceae</taxon>
        <taxon>Enterococcus</taxon>
    </lineage>
</organism>
<dbReference type="EMBL" id="JADAKE010000004">
    <property type="protein sequence ID" value="MBF8807273.1"/>
    <property type="molecule type" value="Genomic_DNA"/>
</dbReference>
<sequence>MSDATRFSRLFLAITHFQLPYNSFIMWEGSATFEIDLIHDHVYFQRFIWKDVYRLVLVGHHFGVAIIGLVVSMVIFIVCLAIESLRKKVIFIGRKYLKKKHEENHRGG</sequence>
<evidence type="ECO:0000313" key="2">
    <source>
        <dbReference type="EMBL" id="MBF8807273.1"/>
    </source>
</evidence>
<feature type="transmembrane region" description="Helical" evidence="1">
    <location>
        <begin position="62"/>
        <end position="85"/>
    </location>
</feature>
<evidence type="ECO:0000256" key="1">
    <source>
        <dbReference type="SAM" id="Phobius"/>
    </source>
</evidence>
<evidence type="ECO:0000313" key="3">
    <source>
        <dbReference type="Proteomes" id="UP000637757"/>
    </source>
</evidence>
<accession>A0A931FB67</accession>
<dbReference type="Proteomes" id="UP000637757">
    <property type="component" value="Unassembled WGS sequence"/>
</dbReference>
<keyword evidence="1" id="KW-0812">Transmembrane</keyword>
<dbReference type="AlphaFoldDB" id="A0A931FB67"/>
<reference evidence="2" key="1">
    <citation type="submission" date="2020-09" db="EMBL/GenBank/DDBJ databases">
        <title>Genomic insights into the novelty and pathogenicity of a unique biofilm-forming Enterococcus sp. bacteria (Enterococcus lacertideformus) identified in reptiles.</title>
        <authorList>
            <person name="Agius J.E."/>
            <person name="Phalen D.N."/>
            <person name="Rose K."/>
            <person name="Eden J.-S."/>
        </authorList>
    </citation>
    <scope>NUCLEOTIDE SEQUENCE</scope>
    <source>
        <strain evidence="2">PHRS 0518</strain>
    </source>
</reference>
<keyword evidence="1" id="KW-0472">Membrane</keyword>
<gene>
    <name evidence="2" type="ORF">IC227_01200</name>
</gene>
<keyword evidence="3" id="KW-1185">Reference proteome</keyword>